<dbReference type="AlphaFoldDB" id="A0ABD1F4P3"/>
<dbReference type="Proteomes" id="UP001566132">
    <property type="component" value="Unassembled WGS sequence"/>
</dbReference>
<feature type="domain" description="Saposin B-type" evidence="16">
    <location>
        <begin position="69"/>
        <end position="156"/>
    </location>
</feature>
<organism evidence="17 18">
    <name type="scientific">Hypothenemus hampei</name>
    <name type="common">Coffee berry borer</name>
    <dbReference type="NCBI Taxonomy" id="57062"/>
    <lineage>
        <taxon>Eukaryota</taxon>
        <taxon>Metazoa</taxon>
        <taxon>Ecdysozoa</taxon>
        <taxon>Arthropoda</taxon>
        <taxon>Hexapoda</taxon>
        <taxon>Insecta</taxon>
        <taxon>Pterygota</taxon>
        <taxon>Neoptera</taxon>
        <taxon>Endopterygota</taxon>
        <taxon>Coleoptera</taxon>
        <taxon>Polyphaga</taxon>
        <taxon>Cucujiformia</taxon>
        <taxon>Curculionidae</taxon>
        <taxon>Scolytinae</taxon>
        <taxon>Hypothenemus</taxon>
    </lineage>
</organism>
<name>A0ABD1F4P3_HYPHA</name>
<dbReference type="EC" id="3.1.4.12" evidence="12"/>
<evidence type="ECO:0000256" key="11">
    <source>
        <dbReference type="ARBA" id="ARBA00047268"/>
    </source>
</evidence>
<dbReference type="Gene3D" id="3.60.21.10">
    <property type="match status" value="1"/>
</dbReference>
<feature type="chain" id="PRO_5044799724" description="Sphingomyelin phosphodiesterase" evidence="15">
    <location>
        <begin position="20"/>
        <end position="600"/>
    </location>
</feature>
<dbReference type="PANTHER" id="PTHR10340">
    <property type="entry name" value="SPHINGOMYELIN PHOSPHODIESTERASE"/>
    <property type="match status" value="1"/>
</dbReference>
<evidence type="ECO:0000256" key="9">
    <source>
        <dbReference type="ARBA" id="ARBA00023180"/>
    </source>
</evidence>
<dbReference type="InterPro" id="IPR041805">
    <property type="entry name" value="ASMase/PPN1_MPP"/>
</dbReference>
<keyword evidence="5 15" id="KW-0732">Signal</keyword>
<evidence type="ECO:0000256" key="10">
    <source>
        <dbReference type="ARBA" id="ARBA00023295"/>
    </source>
</evidence>
<evidence type="ECO:0000256" key="5">
    <source>
        <dbReference type="ARBA" id="ARBA00022729"/>
    </source>
</evidence>
<keyword evidence="7 13" id="KW-0862">Zinc</keyword>
<evidence type="ECO:0000256" key="1">
    <source>
        <dbReference type="ARBA" id="ARBA00004613"/>
    </source>
</evidence>
<dbReference type="GO" id="GO:0046513">
    <property type="term" value="P:ceramide biosynthetic process"/>
    <property type="evidence" value="ECO:0007669"/>
    <property type="project" value="UniProtKB-ARBA"/>
</dbReference>
<protein>
    <recommendedName>
        <fullName evidence="12">Sphingomyelin phosphodiesterase</fullName>
        <ecNumber evidence="12">3.1.4.12</ecNumber>
    </recommendedName>
</protein>
<feature type="binding site" evidence="13">
    <location>
        <position position="190"/>
    </location>
    <ligand>
        <name>Zn(2+)</name>
        <dbReference type="ChEBI" id="CHEBI:29105"/>
        <label>1</label>
    </ligand>
</feature>
<keyword evidence="6 12" id="KW-0378">Hydrolase</keyword>
<dbReference type="GO" id="GO:0006685">
    <property type="term" value="P:sphingomyelin catabolic process"/>
    <property type="evidence" value="ECO:0007669"/>
    <property type="project" value="UniProtKB-UniRule"/>
</dbReference>
<feature type="binding site" evidence="13">
    <location>
        <position position="407"/>
    </location>
    <ligand>
        <name>Zn(2+)</name>
        <dbReference type="ChEBI" id="CHEBI:29105"/>
        <label>2</label>
    </ligand>
</feature>
<dbReference type="GO" id="GO:0046872">
    <property type="term" value="F:metal ion binding"/>
    <property type="evidence" value="ECO:0007669"/>
    <property type="project" value="UniProtKB-KW"/>
</dbReference>
<keyword evidence="3" id="KW-0964">Secreted</keyword>
<keyword evidence="10 12" id="KW-0326">Glycosidase</keyword>
<comment type="similarity">
    <text evidence="2 12">Belongs to the acid sphingomyelinase family.</text>
</comment>
<feature type="signal peptide" evidence="15">
    <location>
        <begin position="1"/>
        <end position="19"/>
    </location>
</feature>
<accession>A0ABD1F4P3</accession>
<feature type="binding site" evidence="13">
    <location>
        <position position="441"/>
    </location>
    <ligand>
        <name>Zn(2+)</name>
        <dbReference type="ChEBI" id="CHEBI:29105"/>
        <label>2</label>
    </ligand>
</feature>
<evidence type="ECO:0000256" key="4">
    <source>
        <dbReference type="ARBA" id="ARBA00022723"/>
    </source>
</evidence>
<comment type="cofactor">
    <cofactor evidence="13">
        <name>Zn(2+)</name>
        <dbReference type="ChEBI" id="CHEBI:29105"/>
    </cofactor>
    <text evidence="13">Binds 2 Zn(2+) ions per subunit.</text>
</comment>
<evidence type="ECO:0000256" key="3">
    <source>
        <dbReference type="ARBA" id="ARBA00022525"/>
    </source>
</evidence>
<feature type="binding site" evidence="13">
    <location>
        <position position="260"/>
    </location>
    <ligand>
        <name>Zn(2+)</name>
        <dbReference type="ChEBI" id="CHEBI:29105"/>
        <label>2</label>
    </ligand>
</feature>
<comment type="caution">
    <text evidence="17">The sequence shown here is derived from an EMBL/GenBank/DDBJ whole genome shotgun (WGS) entry which is preliminary data.</text>
</comment>
<comment type="function">
    <text evidence="12">Converts sphingomyelin to ceramide.</text>
</comment>
<sequence>MWSPQILLLLTSLVNLIVANHHNLLNTVEYELESVKENHLFSQHLNETLQQLQLPHFFRSNNENQYYEESTICSLCYTLVNFLINERRNNISLDVIALEAIGACTLLGIESSEICRGVIDLNLPIFAYIVDTEPTLKGERICDILFQNSIGCNVTTFEWSVDIPNGTTIDRKQPSNPESFFNILHISDFHYDPRYREGKTTACNAPLCCQDDQEDGDTNEGLACGYWSEYNRADSSEALVNETISKAQEFEFEYVYFTGDIISHRVWSTSIENNTRDLKYIFQKMKDSFGKPIFPVVGNHEPSPLNEFALGDEVNATLSSQWLYQLIADEFFEYLDETAKKDILIGGYYSASPRKGLRIIALNSNIAYTENWWLIKNDVDPANQLAWLVKTLKQAENNDEIVHILAHIPSGKSDLMQVWSREYQRIIERFSNTIAAQFNGHTHKDQFMVYYSSSNRTNAINVALNGASVISDKSNPSFKIVNVDQVNFDIIDTQEWTFNLTEANLKRDSIPEWYQLYSFREHFGLSRLIPSEFEKLIMNMTINHQFLSDYHVFKYRNADISTASGCDDNCKKASLCEIVTSQVGDNTQCDYFSEMFDHNM</sequence>
<dbReference type="GO" id="GO:0004767">
    <property type="term" value="F:sphingomyelin phosphodiesterase activity"/>
    <property type="evidence" value="ECO:0007669"/>
    <property type="project" value="UniProtKB-UniRule"/>
</dbReference>
<dbReference type="EMBL" id="JBDJPC010000003">
    <property type="protein sequence ID" value="KAL1509128.1"/>
    <property type="molecule type" value="Genomic_DNA"/>
</dbReference>
<dbReference type="Pfam" id="PF19272">
    <property type="entry name" value="ASMase_C"/>
    <property type="match status" value="1"/>
</dbReference>
<dbReference type="InterPro" id="IPR011160">
    <property type="entry name" value="Sphingomy_PDE"/>
</dbReference>
<feature type="binding site" evidence="13">
    <location>
        <position position="299"/>
    </location>
    <ligand>
        <name>Zn(2+)</name>
        <dbReference type="ChEBI" id="CHEBI:29105"/>
        <label>2</label>
    </ligand>
</feature>
<dbReference type="InterPro" id="IPR008139">
    <property type="entry name" value="SaposinB_dom"/>
</dbReference>
<feature type="binding site" evidence="13">
    <location>
        <position position="443"/>
    </location>
    <ligand>
        <name>Zn(2+)</name>
        <dbReference type="ChEBI" id="CHEBI:29105"/>
        <label>1</label>
    </ligand>
</feature>
<keyword evidence="18" id="KW-1185">Reference proteome</keyword>
<feature type="binding site" evidence="13">
    <location>
        <position position="260"/>
    </location>
    <ligand>
        <name>Zn(2+)</name>
        <dbReference type="ChEBI" id="CHEBI:29105"/>
        <label>1</label>
    </ligand>
</feature>
<gene>
    <name evidence="17" type="ORF">ABEB36_003916</name>
</gene>
<dbReference type="GO" id="GO:0016798">
    <property type="term" value="F:hydrolase activity, acting on glycosyl bonds"/>
    <property type="evidence" value="ECO:0007669"/>
    <property type="project" value="UniProtKB-KW"/>
</dbReference>
<dbReference type="InterPro" id="IPR045473">
    <property type="entry name" value="ASM_C"/>
</dbReference>
<dbReference type="InterPro" id="IPR029052">
    <property type="entry name" value="Metallo-depent_PP-like"/>
</dbReference>
<evidence type="ECO:0000256" key="6">
    <source>
        <dbReference type="ARBA" id="ARBA00022801"/>
    </source>
</evidence>
<dbReference type="CDD" id="cd00842">
    <property type="entry name" value="MPP_ASMase"/>
    <property type="match status" value="1"/>
</dbReference>
<evidence type="ECO:0000256" key="8">
    <source>
        <dbReference type="ARBA" id="ARBA00023157"/>
    </source>
</evidence>
<keyword evidence="8 14" id="KW-1015">Disulfide bond</keyword>
<feature type="binding site" evidence="13">
    <location>
        <position position="188"/>
    </location>
    <ligand>
        <name>Zn(2+)</name>
        <dbReference type="ChEBI" id="CHEBI:29105"/>
        <label>1</label>
    </ligand>
</feature>
<feature type="disulfide bond" evidence="14">
    <location>
        <begin position="203"/>
        <end position="208"/>
    </location>
</feature>
<evidence type="ECO:0000313" key="18">
    <source>
        <dbReference type="Proteomes" id="UP001566132"/>
    </source>
</evidence>
<evidence type="ECO:0000256" key="12">
    <source>
        <dbReference type="PIRNR" id="PIRNR000948"/>
    </source>
</evidence>
<feature type="disulfide bond" evidence="14">
    <location>
        <begin position="566"/>
        <end position="570"/>
    </location>
</feature>
<evidence type="ECO:0000256" key="7">
    <source>
        <dbReference type="ARBA" id="ARBA00022833"/>
    </source>
</evidence>
<evidence type="ECO:0000259" key="16">
    <source>
        <dbReference type="PROSITE" id="PS50015"/>
    </source>
</evidence>
<dbReference type="InterPro" id="IPR004843">
    <property type="entry name" value="Calcineurin-like_PHP"/>
</dbReference>
<comment type="catalytic activity">
    <reaction evidence="11">
        <text>a sphingomyelin + H2O = phosphocholine + an N-acylsphing-4-enine + H(+)</text>
        <dbReference type="Rhea" id="RHEA:19253"/>
        <dbReference type="ChEBI" id="CHEBI:15377"/>
        <dbReference type="ChEBI" id="CHEBI:15378"/>
        <dbReference type="ChEBI" id="CHEBI:17636"/>
        <dbReference type="ChEBI" id="CHEBI:52639"/>
        <dbReference type="ChEBI" id="CHEBI:295975"/>
        <dbReference type="EC" id="3.1.4.12"/>
    </reaction>
    <physiologicalReaction direction="left-to-right" evidence="11">
        <dbReference type="Rhea" id="RHEA:19254"/>
    </physiologicalReaction>
</comment>
<dbReference type="SUPFAM" id="SSF56300">
    <property type="entry name" value="Metallo-dependent phosphatases"/>
    <property type="match status" value="1"/>
</dbReference>
<dbReference type="Pfam" id="PF00149">
    <property type="entry name" value="Metallophos"/>
    <property type="match status" value="1"/>
</dbReference>
<dbReference type="SUPFAM" id="SSF47862">
    <property type="entry name" value="Saposin"/>
    <property type="match status" value="1"/>
</dbReference>
<evidence type="ECO:0000256" key="14">
    <source>
        <dbReference type="PIRSR" id="PIRSR000948-2"/>
    </source>
</evidence>
<dbReference type="InterPro" id="IPR011001">
    <property type="entry name" value="Saposin-like"/>
</dbReference>
<dbReference type="PROSITE" id="PS50015">
    <property type="entry name" value="SAP_B"/>
    <property type="match status" value="1"/>
</dbReference>
<keyword evidence="9" id="KW-0325">Glycoprotein</keyword>
<comment type="subcellular location">
    <subcellularLocation>
        <location evidence="1">Secreted</location>
    </subcellularLocation>
</comment>
<keyword evidence="4 13" id="KW-0479">Metal-binding</keyword>
<evidence type="ECO:0000256" key="2">
    <source>
        <dbReference type="ARBA" id="ARBA00008234"/>
    </source>
</evidence>
<dbReference type="PIRSF" id="PIRSF000948">
    <property type="entry name" value="Sphingomy_PDE"/>
    <property type="match status" value="1"/>
</dbReference>
<reference evidence="17 18" key="1">
    <citation type="submission" date="2024-05" db="EMBL/GenBank/DDBJ databases">
        <title>Genetic variation in Jamaican populations of the coffee berry borer (Hypothenemus hampei).</title>
        <authorList>
            <person name="Errbii M."/>
            <person name="Myrie A."/>
        </authorList>
    </citation>
    <scope>NUCLEOTIDE SEQUENCE [LARGE SCALE GENOMIC DNA]</scope>
    <source>
        <strain evidence="17">JA-Hopewell-2020-01-JO</strain>
        <tissue evidence="17">Whole body</tissue>
    </source>
</reference>
<evidence type="ECO:0000256" key="13">
    <source>
        <dbReference type="PIRSR" id="PIRSR000948-1"/>
    </source>
</evidence>
<proteinExistence type="inferred from homology"/>
<feature type="disulfide bond" evidence="14">
    <location>
        <begin position="104"/>
        <end position="115"/>
    </location>
</feature>
<dbReference type="PANTHER" id="PTHR10340:SF29">
    <property type="entry name" value="SPHINGOMYELIN PHOSPHODIESTERASE"/>
    <property type="match status" value="1"/>
</dbReference>
<dbReference type="GO" id="GO:0016020">
    <property type="term" value="C:membrane"/>
    <property type="evidence" value="ECO:0007669"/>
    <property type="project" value="GOC"/>
</dbReference>
<evidence type="ECO:0000256" key="15">
    <source>
        <dbReference type="SAM" id="SignalP"/>
    </source>
</evidence>
<evidence type="ECO:0000313" key="17">
    <source>
        <dbReference type="EMBL" id="KAL1509128.1"/>
    </source>
</evidence>
<dbReference type="GO" id="GO:0005576">
    <property type="term" value="C:extracellular region"/>
    <property type="evidence" value="ECO:0007669"/>
    <property type="project" value="UniProtKB-SubCell"/>
</dbReference>